<dbReference type="InterPro" id="IPR003439">
    <property type="entry name" value="ABC_transporter-like_ATP-bd"/>
</dbReference>
<evidence type="ECO:0000313" key="5">
    <source>
        <dbReference type="EMBL" id="KWX17317.1"/>
    </source>
</evidence>
<proteinExistence type="predicted"/>
<dbReference type="InterPro" id="IPR003593">
    <property type="entry name" value="AAA+_ATPase"/>
</dbReference>
<comment type="caution">
    <text evidence="5">The sequence shown here is derived from an EMBL/GenBank/DDBJ whole genome shotgun (WGS) entry which is preliminary data.</text>
</comment>
<dbReference type="PANTHER" id="PTHR42855:SF2">
    <property type="entry name" value="DRUG RESISTANCE ABC TRANSPORTER,ATP-BINDING PROTEIN"/>
    <property type="match status" value="1"/>
</dbReference>
<dbReference type="SMART" id="SM00382">
    <property type="entry name" value="AAA"/>
    <property type="match status" value="2"/>
</dbReference>
<name>A0A132P4U4_ENTFC</name>
<dbReference type="GO" id="GO:0005524">
    <property type="term" value="F:ATP binding"/>
    <property type="evidence" value="ECO:0007669"/>
    <property type="project" value="UniProtKB-KW"/>
</dbReference>
<feature type="domain" description="ABC transporter" evidence="4">
    <location>
        <begin position="3"/>
        <end position="255"/>
    </location>
</feature>
<dbReference type="SUPFAM" id="SSF52540">
    <property type="entry name" value="P-loop containing nucleoside triphosphate hydrolases"/>
    <property type="match status" value="2"/>
</dbReference>
<keyword evidence="2" id="KW-0067">ATP-binding</keyword>
<accession>A0A132P4U4</accession>
<reference evidence="5 6" key="1">
    <citation type="submission" date="2016-01" db="EMBL/GenBank/DDBJ databases">
        <title>Molecular Mechanisms for transfer of large genomic segments between Enterococcus faecium strains.</title>
        <authorList>
            <person name="Garcia-Solache M.A."/>
            <person name="Lebreton F."/>
            <person name="Mclaughlin R.E."/>
            <person name="Whiteaker J.D."/>
            <person name="Gilmore M.S."/>
            <person name="Rice L.B."/>
        </authorList>
    </citation>
    <scope>NUCLEOTIDE SEQUENCE [LARGE SCALE GENOMIC DNA]</scope>
    <source>
        <strain evidence="5 6">D344RRF x C68</strain>
    </source>
</reference>
<dbReference type="PANTHER" id="PTHR42855">
    <property type="entry name" value="ABC TRANSPORTER ATP-BINDING SUBUNIT"/>
    <property type="match status" value="1"/>
</dbReference>
<gene>
    <name evidence="5" type="ORF">AWT83_01860</name>
</gene>
<dbReference type="EMBL" id="LRHK01000001">
    <property type="protein sequence ID" value="KWX17317.1"/>
    <property type="molecule type" value="Genomic_DNA"/>
</dbReference>
<dbReference type="InterPro" id="IPR027417">
    <property type="entry name" value="P-loop_NTPase"/>
</dbReference>
<protein>
    <submittedName>
        <fullName evidence="5">ABC transporter</fullName>
    </submittedName>
</protein>
<evidence type="ECO:0000256" key="3">
    <source>
        <dbReference type="SAM" id="Coils"/>
    </source>
</evidence>
<evidence type="ECO:0000256" key="2">
    <source>
        <dbReference type="ARBA" id="ARBA00022840"/>
    </source>
</evidence>
<dbReference type="Pfam" id="PF00005">
    <property type="entry name" value="ABC_tran"/>
    <property type="match status" value="2"/>
</dbReference>
<dbReference type="CDD" id="cd03221">
    <property type="entry name" value="ABCF_EF-3"/>
    <property type="match status" value="2"/>
</dbReference>
<feature type="domain" description="ABC transporter" evidence="4">
    <location>
        <begin position="328"/>
        <end position="526"/>
    </location>
</feature>
<dbReference type="GO" id="GO:0016887">
    <property type="term" value="F:ATP hydrolysis activity"/>
    <property type="evidence" value="ECO:0007669"/>
    <property type="project" value="InterPro"/>
</dbReference>
<feature type="coiled-coil region" evidence="3">
    <location>
        <begin position="244"/>
        <end position="304"/>
    </location>
</feature>
<evidence type="ECO:0000256" key="1">
    <source>
        <dbReference type="ARBA" id="ARBA00022741"/>
    </source>
</evidence>
<dbReference type="AlphaFoldDB" id="A0A132P4U4"/>
<organism evidence="5 6">
    <name type="scientific">Enterococcus faecium</name>
    <name type="common">Streptococcus faecium</name>
    <dbReference type="NCBI Taxonomy" id="1352"/>
    <lineage>
        <taxon>Bacteria</taxon>
        <taxon>Bacillati</taxon>
        <taxon>Bacillota</taxon>
        <taxon>Bacilli</taxon>
        <taxon>Lactobacillales</taxon>
        <taxon>Enterococcaceae</taxon>
        <taxon>Enterococcus</taxon>
    </lineage>
</organism>
<evidence type="ECO:0000259" key="4">
    <source>
        <dbReference type="PROSITE" id="PS50893"/>
    </source>
</evidence>
<keyword evidence="1" id="KW-0547">Nucleotide-binding</keyword>
<dbReference type="FunFam" id="3.40.50.300:FF:000011">
    <property type="entry name" value="Putative ABC transporter ATP-binding component"/>
    <property type="match status" value="1"/>
</dbReference>
<keyword evidence="3" id="KW-0175">Coiled coil</keyword>
<sequence length="527" mass="59472">MIIQAISIKKTIGGNPLFEDLSCQIEAGEKIALVGINGTGKSTFLQILTGREGVDSGIISRKKGLKIGTVEQELTVSEATVNHYLLHSAAEIQDLKQQMSRYEALMTEPDTNLEKCLARYGELQHRFEELGGYVLEDRIAAILQGLGIPHRQEARLTELSGGERVKVALAKILAADADLLLLDEPTNHLDLNSIRWLENYLQNTKKSVLVVSHDRQFLDQVTTKTWELEEGALIEYPGNYSRFRVLKEARLAELTKNYELQQKEVQRLKVMIRRFRQWAHEGDNESFFKKAKELERRLAKLTLVKPPAPPKNRLQSLSNGGKSGKEVFIIQNLHQQYADQVLFKDSSFAVYRGDHLAIIGDNGAGKSTLLKLLLGEEKPYGGTIKLGSSLQIGYLPQQLQFADPDSRLLAYAITLTGNEEVARRQLAKSGFYQSDVGKRIKDLSGGEKIRLALLKLFLEKINVLILDEPTNHLDSYAREEIEEMLQDYQGTLLAVSHDRYFLQQHFQEALVIDQEQISRQPLGQLID</sequence>
<dbReference type="RefSeq" id="WP_002297592.1">
    <property type="nucleotide sequence ID" value="NZ_CAMRQU010000010.1"/>
</dbReference>
<dbReference type="Proteomes" id="UP000070452">
    <property type="component" value="Unassembled WGS sequence"/>
</dbReference>
<dbReference type="PROSITE" id="PS50893">
    <property type="entry name" value="ABC_TRANSPORTER_2"/>
    <property type="match status" value="2"/>
</dbReference>
<dbReference type="InterPro" id="IPR017871">
    <property type="entry name" value="ABC_transporter-like_CS"/>
</dbReference>
<evidence type="ECO:0000313" key="6">
    <source>
        <dbReference type="Proteomes" id="UP000070452"/>
    </source>
</evidence>
<dbReference type="InterPro" id="IPR051309">
    <property type="entry name" value="ABCF_ATPase"/>
</dbReference>
<dbReference type="NCBIfam" id="NF000355">
    <property type="entry name" value="ribo_prot_ABC_F"/>
    <property type="match status" value="1"/>
</dbReference>
<dbReference type="Pfam" id="PF12848">
    <property type="entry name" value="ABC_tran_Xtn"/>
    <property type="match status" value="1"/>
</dbReference>
<dbReference type="InterPro" id="IPR032781">
    <property type="entry name" value="ABC_tran_Xtn"/>
</dbReference>
<dbReference type="PROSITE" id="PS00211">
    <property type="entry name" value="ABC_TRANSPORTER_1"/>
    <property type="match status" value="1"/>
</dbReference>
<dbReference type="Gene3D" id="3.40.50.300">
    <property type="entry name" value="P-loop containing nucleotide triphosphate hydrolases"/>
    <property type="match status" value="2"/>
</dbReference>